<dbReference type="RefSeq" id="WP_345734409.1">
    <property type="nucleotide sequence ID" value="NZ_BAABIA010000001.1"/>
</dbReference>
<evidence type="ECO:0000259" key="1">
    <source>
        <dbReference type="Pfam" id="PF09992"/>
    </source>
</evidence>
<dbReference type="EMBL" id="BAABIA010000001">
    <property type="protein sequence ID" value="GAA5132614.1"/>
    <property type="molecule type" value="Genomic_DNA"/>
</dbReference>
<evidence type="ECO:0000313" key="3">
    <source>
        <dbReference type="Proteomes" id="UP001499852"/>
    </source>
</evidence>
<protein>
    <recommendedName>
        <fullName evidence="1">Phosphodiester glycosidase domain-containing protein</fullName>
    </recommendedName>
</protein>
<keyword evidence="3" id="KW-1185">Reference proteome</keyword>
<dbReference type="Pfam" id="PF09992">
    <property type="entry name" value="NAGPA"/>
    <property type="match status" value="1"/>
</dbReference>
<dbReference type="PANTHER" id="PTHR40446:SF2">
    <property type="entry name" value="N-ACETYLGLUCOSAMINE-1-PHOSPHODIESTER ALPHA-N-ACETYLGLUCOSAMINIDASE"/>
    <property type="match status" value="1"/>
</dbReference>
<dbReference type="PANTHER" id="PTHR40446">
    <property type="entry name" value="N-ACETYLGLUCOSAMINE-1-PHOSPHODIESTER ALPHA-N-ACETYLGLUCOSAMINIDASE"/>
    <property type="match status" value="1"/>
</dbReference>
<organism evidence="2 3">
    <name type="scientific">Prosthecobacter algae</name>
    <dbReference type="NCBI Taxonomy" id="1144682"/>
    <lineage>
        <taxon>Bacteria</taxon>
        <taxon>Pseudomonadati</taxon>
        <taxon>Verrucomicrobiota</taxon>
        <taxon>Verrucomicrobiia</taxon>
        <taxon>Verrucomicrobiales</taxon>
        <taxon>Verrucomicrobiaceae</taxon>
        <taxon>Prosthecobacter</taxon>
    </lineage>
</organism>
<accession>A0ABP9NS06</accession>
<name>A0ABP9NS06_9BACT</name>
<comment type="caution">
    <text evidence="2">The sequence shown here is derived from an EMBL/GenBank/DDBJ whole genome shotgun (WGS) entry which is preliminary data.</text>
</comment>
<reference evidence="3" key="1">
    <citation type="journal article" date="2019" name="Int. J. Syst. Evol. Microbiol.">
        <title>The Global Catalogue of Microorganisms (GCM) 10K type strain sequencing project: providing services to taxonomists for standard genome sequencing and annotation.</title>
        <authorList>
            <consortium name="The Broad Institute Genomics Platform"/>
            <consortium name="The Broad Institute Genome Sequencing Center for Infectious Disease"/>
            <person name="Wu L."/>
            <person name="Ma J."/>
        </authorList>
    </citation>
    <scope>NUCLEOTIDE SEQUENCE [LARGE SCALE GENOMIC DNA]</scope>
    <source>
        <strain evidence="3">JCM 18053</strain>
    </source>
</reference>
<feature type="domain" description="Phosphodiester glycosidase" evidence="1">
    <location>
        <begin position="61"/>
        <end position="227"/>
    </location>
</feature>
<evidence type="ECO:0000313" key="2">
    <source>
        <dbReference type="EMBL" id="GAA5132614.1"/>
    </source>
</evidence>
<dbReference type="Proteomes" id="UP001499852">
    <property type="component" value="Unassembled WGS sequence"/>
</dbReference>
<gene>
    <name evidence="2" type="ORF">GCM10023213_01010</name>
</gene>
<sequence>MRSSSLGSGAQFYEFTARSAEGKAELSVVIFDSQRCSLRVLDQPTEYAGGHVLASIMRQAGAIAGVNGGFFHPNFSTLGLMIADGRTTGQFMRSSLVSGAMVVIGQEPYLVWNSEFLGEKGVTQMVQAGPRLVDAGQPLPSLNRTKYAARSFIATDGQRLWALGTVRSTTLAGLGELLASDSLLPDMQVQRALNLDGGRSTALYVRQTDGQEINRPGWSTVRNYLAVVPK</sequence>
<proteinExistence type="predicted"/>
<dbReference type="InterPro" id="IPR018711">
    <property type="entry name" value="NAGPA"/>
</dbReference>